<protein>
    <submittedName>
        <fullName evidence="1">Uncharacterized protein</fullName>
    </submittedName>
</protein>
<gene>
    <name evidence="1" type="ORF">S01H4_33533</name>
</gene>
<sequence>MGLGQRRKYANLLMPDVRFAPTVLKGGYETLTFAGGDGTVQIVIDPMAQPNKIYFEPGGTIQKYEMFPLGWGNMDGEFKQRAGYDEYDRFLKLYANLGTEQRNNLTKVADLVEPSLYS</sequence>
<dbReference type="AlphaFoldDB" id="X1AD00"/>
<proteinExistence type="predicted"/>
<dbReference type="EMBL" id="BART01017660">
    <property type="protein sequence ID" value="GAG80360.1"/>
    <property type="molecule type" value="Genomic_DNA"/>
</dbReference>
<accession>X1AD00</accession>
<evidence type="ECO:0000313" key="1">
    <source>
        <dbReference type="EMBL" id="GAG80360.1"/>
    </source>
</evidence>
<reference evidence="1" key="1">
    <citation type="journal article" date="2014" name="Front. Microbiol.">
        <title>High frequency of phylogenetically diverse reductive dehalogenase-homologous genes in deep subseafloor sedimentary metagenomes.</title>
        <authorList>
            <person name="Kawai M."/>
            <person name="Futagami T."/>
            <person name="Toyoda A."/>
            <person name="Takaki Y."/>
            <person name="Nishi S."/>
            <person name="Hori S."/>
            <person name="Arai W."/>
            <person name="Tsubouchi T."/>
            <person name="Morono Y."/>
            <person name="Uchiyama I."/>
            <person name="Ito T."/>
            <person name="Fujiyama A."/>
            <person name="Inagaki F."/>
            <person name="Takami H."/>
        </authorList>
    </citation>
    <scope>NUCLEOTIDE SEQUENCE</scope>
    <source>
        <strain evidence="1">Expedition CK06-06</strain>
    </source>
</reference>
<comment type="caution">
    <text evidence="1">The sequence shown here is derived from an EMBL/GenBank/DDBJ whole genome shotgun (WGS) entry which is preliminary data.</text>
</comment>
<organism evidence="1">
    <name type="scientific">marine sediment metagenome</name>
    <dbReference type="NCBI Taxonomy" id="412755"/>
    <lineage>
        <taxon>unclassified sequences</taxon>
        <taxon>metagenomes</taxon>
        <taxon>ecological metagenomes</taxon>
    </lineage>
</organism>
<name>X1AD00_9ZZZZ</name>